<feature type="region of interest" description="Disordered" evidence="1">
    <location>
        <begin position="9"/>
        <end position="32"/>
    </location>
</feature>
<dbReference type="Proteomes" id="UP000821853">
    <property type="component" value="Chromosome 9"/>
</dbReference>
<dbReference type="EMBL" id="JABSTR010000011">
    <property type="protein sequence ID" value="KAH9382115.1"/>
    <property type="molecule type" value="Genomic_DNA"/>
</dbReference>
<name>A0A9J6H483_HAELO</name>
<reference evidence="2 3" key="1">
    <citation type="journal article" date="2020" name="Cell">
        <title>Large-Scale Comparative Analyses of Tick Genomes Elucidate Their Genetic Diversity and Vector Capacities.</title>
        <authorList>
            <consortium name="Tick Genome and Microbiome Consortium (TIGMIC)"/>
            <person name="Jia N."/>
            <person name="Wang J."/>
            <person name="Shi W."/>
            <person name="Du L."/>
            <person name="Sun Y."/>
            <person name="Zhan W."/>
            <person name="Jiang J.F."/>
            <person name="Wang Q."/>
            <person name="Zhang B."/>
            <person name="Ji P."/>
            <person name="Bell-Sakyi L."/>
            <person name="Cui X.M."/>
            <person name="Yuan T.T."/>
            <person name="Jiang B.G."/>
            <person name="Yang W.F."/>
            <person name="Lam T.T."/>
            <person name="Chang Q.C."/>
            <person name="Ding S.J."/>
            <person name="Wang X.J."/>
            <person name="Zhu J.G."/>
            <person name="Ruan X.D."/>
            <person name="Zhao L."/>
            <person name="Wei J.T."/>
            <person name="Ye R.Z."/>
            <person name="Que T.C."/>
            <person name="Du C.H."/>
            <person name="Zhou Y.H."/>
            <person name="Cheng J.X."/>
            <person name="Dai P.F."/>
            <person name="Guo W.B."/>
            <person name="Han X.H."/>
            <person name="Huang E.J."/>
            <person name="Li L.F."/>
            <person name="Wei W."/>
            <person name="Gao Y.C."/>
            <person name="Liu J.Z."/>
            <person name="Shao H.Z."/>
            <person name="Wang X."/>
            <person name="Wang C.C."/>
            <person name="Yang T.C."/>
            <person name="Huo Q.B."/>
            <person name="Li W."/>
            <person name="Chen H.Y."/>
            <person name="Chen S.E."/>
            <person name="Zhou L.G."/>
            <person name="Ni X.B."/>
            <person name="Tian J.H."/>
            <person name="Sheng Y."/>
            <person name="Liu T."/>
            <person name="Pan Y.S."/>
            <person name="Xia L.Y."/>
            <person name="Li J."/>
            <person name="Zhao F."/>
            <person name="Cao W.C."/>
        </authorList>
    </citation>
    <scope>NUCLEOTIDE SEQUENCE [LARGE SCALE GENOMIC DNA]</scope>
    <source>
        <strain evidence="2">HaeL-2018</strain>
    </source>
</reference>
<sequence length="165" mass="18026">MLQRIEALENANRLSQQAPKMLPPPDTASLPPPPPFLSDVPADALIDEKIRTQIMPLVEKQITDALAALNKTITDTAQTLLRLTDSLTQRMTALEQASPSNLTQAILQRLDALEGDRTPQSKKPKISQHPDAQIAAATHSRPMNDLNPPPRITILSNGIGRSYNS</sequence>
<feature type="region of interest" description="Disordered" evidence="1">
    <location>
        <begin position="138"/>
        <end position="165"/>
    </location>
</feature>
<accession>A0A9J6H483</accession>
<comment type="caution">
    <text evidence="2">The sequence shown here is derived from an EMBL/GenBank/DDBJ whole genome shotgun (WGS) entry which is preliminary data.</text>
</comment>
<evidence type="ECO:0000313" key="3">
    <source>
        <dbReference type="Proteomes" id="UP000821853"/>
    </source>
</evidence>
<evidence type="ECO:0000313" key="2">
    <source>
        <dbReference type="EMBL" id="KAH9382115.1"/>
    </source>
</evidence>
<organism evidence="2 3">
    <name type="scientific">Haemaphysalis longicornis</name>
    <name type="common">Bush tick</name>
    <dbReference type="NCBI Taxonomy" id="44386"/>
    <lineage>
        <taxon>Eukaryota</taxon>
        <taxon>Metazoa</taxon>
        <taxon>Ecdysozoa</taxon>
        <taxon>Arthropoda</taxon>
        <taxon>Chelicerata</taxon>
        <taxon>Arachnida</taxon>
        <taxon>Acari</taxon>
        <taxon>Parasitiformes</taxon>
        <taxon>Ixodida</taxon>
        <taxon>Ixodoidea</taxon>
        <taxon>Ixodidae</taxon>
        <taxon>Haemaphysalinae</taxon>
        <taxon>Haemaphysalis</taxon>
    </lineage>
</organism>
<gene>
    <name evidence="2" type="ORF">HPB48_004555</name>
</gene>
<keyword evidence="3" id="KW-1185">Reference proteome</keyword>
<dbReference type="VEuPathDB" id="VectorBase:HLOH_042315"/>
<proteinExistence type="predicted"/>
<dbReference type="AlphaFoldDB" id="A0A9J6H483"/>
<feature type="compositionally biased region" description="Pro residues" evidence="1">
    <location>
        <begin position="21"/>
        <end position="32"/>
    </location>
</feature>
<evidence type="ECO:0000256" key="1">
    <source>
        <dbReference type="SAM" id="MobiDB-lite"/>
    </source>
</evidence>
<protein>
    <submittedName>
        <fullName evidence="2">Uncharacterized protein</fullName>
    </submittedName>
</protein>